<comment type="similarity">
    <text evidence="1">Belongs to the initiator RepB protein family.</text>
</comment>
<accession>A0A1H6S9N6</accession>
<sequence length="280" mass="32080">MPNLRICKSNALVEAAYRLTLGGRRVILACIAQVRRDAPISDQILYEVRALEIAERSGIARQTAYEELEKAAQTLFERYVSVPYSPDGGSPAKRKFRWVQLVDYVPSDGLVRLQFTTAILPYLADLSERYTIYSIADVAKMTSAYGVRLYELLVQWRGVGYQREVELDWLRQVFQLEDRYPSIKDLKKWVIEPAVEQVNEHSPLHVTWDQRKTGRKVSHLIFTFAPKEETKTNASTKHKATPKQALDLEQPRTLSEAELSRLAYPGESREAALRRLNAVL</sequence>
<dbReference type="InterPro" id="IPR036388">
    <property type="entry name" value="WH-like_DNA-bd_sf"/>
</dbReference>
<dbReference type="Pfam" id="PF01051">
    <property type="entry name" value="Rep3_N"/>
    <property type="match status" value="1"/>
</dbReference>
<dbReference type="EMBL" id="FNYQ01000011">
    <property type="protein sequence ID" value="SEI60435.1"/>
    <property type="molecule type" value="Genomic_DNA"/>
</dbReference>
<dbReference type="OrthoDB" id="9122127at2"/>
<reference evidence="3 4" key="1">
    <citation type="submission" date="2016-10" db="EMBL/GenBank/DDBJ databases">
        <authorList>
            <person name="de Groot N.N."/>
        </authorList>
    </citation>
    <scope>NUCLEOTIDE SEQUENCE [LARGE SCALE GENOMIC DNA]</scope>
    <source>
        <strain evidence="3 4">DSM 373</strain>
    </source>
</reference>
<dbReference type="InterPro" id="IPR036390">
    <property type="entry name" value="WH_DNA-bd_sf"/>
</dbReference>
<dbReference type="GO" id="GO:0003887">
    <property type="term" value="F:DNA-directed DNA polymerase activity"/>
    <property type="evidence" value="ECO:0007669"/>
    <property type="project" value="InterPro"/>
</dbReference>
<protein>
    <submittedName>
        <fullName evidence="3">Initiator Replication protein</fullName>
    </submittedName>
</protein>
<gene>
    <name evidence="3" type="ORF">SAMN04244572_01022</name>
</gene>
<evidence type="ECO:0000256" key="1">
    <source>
        <dbReference type="ARBA" id="ARBA00038283"/>
    </source>
</evidence>
<dbReference type="InterPro" id="IPR000525">
    <property type="entry name" value="Initiator_Rep_WH1"/>
</dbReference>
<feature type="domain" description="Initiator Rep protein WH1" evidence="2">
    <location>
        <begin position="6"/>
        <end position="153"/>
    </location>
</feature>
<dbReference type="SUPFAM" id="SSF46785">
    <property type="entry name" value="Winged helix' DNA-binding domain"/>
    <property type="match status" value="2"/>
</dbReference>
<dbReference type="Pfam" id="PF21205">
    <property type="entry name" value="Rep3_C"/>
    <property type="match status" value="1"/>
</dbReference>
<dbReference type="GO" id="GO:0006270">
    <property type="term" value="P:DNA replication initiation"/>
    <property type="evidence" value="ECO:0007669"/>
    <property type="project" value="InterPro"/>
</dbReference>
<dbReference type="Gene3D" id="1.10.10.10">
    <property type="entry name" value="Winged helix-like DNA-binding domain superfamily/Winged helix DNA-binding domain"/>
    <property type="match status" value="2"/>
</dbReference>
<dbReference type="Proteomes" id="UP000199250">
    <property type="component" value="Unassembled WGS sequence"/>
</dbReference>
<dbReference type="RefSeq" id="WP_090730438.1">
    <property type="nucleotide sequence ID" value="NZ_FNYQ01000011.1"/>
</dbReference>
<dbReference type="AlphaFoldDB" id="A0A1H6S9N6"/>
<name>A0A1H6S9N6_9GAMM</name>
<evidence type="ECO:0000313" key="4">
    <source>
        <dbReference type="Proteomes" id="UP000199250"/>
    </source>
</evidence>
<organism evidence="3 4">
    <name type="scientific">Azotobacter beijerinckii</name>
    <dbReference type="NCBI Taxonomy" id="170623"/>
    <lineage>
        <taxon>Bacteria</taxon>
        <taxon>Pseudomonadati</taxon>
        <taxon>Pseudomonadota</taxon>
        <taxon>Gammaproteobacteria</taxon>
        <taxon>Pseudomonadales</taxon>
        <taxon>Pseudomonadaceae</taxon>
        <taxon>Azotobacter</taxon>
    </lineage>
</organism>
<proteinExistence type="inferred from homology"/>
<evidence type="ECO:0000259" key="2">
    <source>
        <dbReference type="Pfam" id="PF01051"/>
    </source>
</evidence>
<evidence type="ECO:0000313" key="3">
    <source>
        <dbReference type="EMBL" id="SEI60435.1"/>
    </source>
</evidence>